<comment type="caution">
    <text evidence="1">The sequence shown here is derived from an EMBL/GenBank/DDBJ whole genome shotgun (WGS) entry which is preliminary data.</text>
</comment>
<dbReference type="EMBL" id="CM044708">
    <property type="protein sequence ID" value="KAI5647304.1"/>
    <property type="molecule type" value="Genomic_DNA"/>
</dbReference>
<accession>A0ACB9ZIZ2</accession>
<sequence length="601" mass="67968">MGVGGNFWDLLKPYAQIEGFDFLRNKRVAVDLSYWIVQHETAIKGYTRNGHIRLTFFRTVNLFSKFGAFPVFLVDGTPSPLKSQARRLRFYRASGIDTSILPELEQGVSAKRNGAFQKCVQECVELLELLGMPVIKSSGEAEALCAQLNREGIVDACITSDSDAFLFGAKCVIKCVRPNSKDPLECYHISDIEAGLGLKRKHLIAVSLLVGNDHDLNGVPGVGLDTALRFVKHFSEDEVLNRLHEIGRGDAIMPLGNENSGSKILPSLEENSRKPKAPHCTHCGHPGSKRGHLKSLCEICSSVTGSGCVQKPLGFKCYCSACDLDERFKEQQKNENWWIKVCKKIASAHNFPNAEIIEMYLKDNHRIDDGQNMSWMNPKTELLIDYLTFTQRWEPSYIRQRMLPMLSTLFLREIASNSSCNLLCGQYEFHSVHRVKVRFGHQVYVVKWKKAAGDAVFTPSKEPDPNPDIEEPEESVVDHLFDEPDVPQVHIENGCCFLLTDEDMELVRNAFPEKVDEFLKEKESKEMKSRKKKSKSSESPSPRGVQLSIKEFYRSSKVVSILQPQDDEEAKSAEKIEEESKRQQQQNSNFSKSARRKLLFG</sequence>
<name>A0ACB9ZIZ2_CATRO</name>
<gene>
    <name evidence="1" type="ORF">M9H77_33309</name>
</gene>
<keyword evidence="2" id="KW-1185">Reference proteome</keyword>
<organism evidence="1 2">
    <name type="scientific">Catharanthus roseus</name>
    <name type="common">Madagascar periwinkle</name>
    <name type="synonym">Vinca rosea</name>
    <dbReference type="NCBI Taxonomy" id="4058"/>
    <lineage>
        <taxon>Eukaryota</taxon>
        <taxon>Viridiplantae</taxon>
        <taxon>Streptophyta</taxon>
        <taxon>Embryophyta</taxon>
        <taxon>Tracheophyta</taxon>
        <taxon>Spermatophyta</taxon>
        <taxon>Magnoliopsida</taxon>
        <taxon>eudicotyledons</taxon>
        <taxon>Gunneridae</taxon>
        <taxon>Pentapetalae</taxon>
        <taxon>asterids</taxon>
        <taxon>lamiids</taxon>
        <taxon>Gentianales</taxon>
        <taxon>Apocynaceae</taxon>
        <taxon>Rauvolfioideae</taxon>
        <taxon>Vinceae</taxon>
        <taxon>Catharanthinae</taxon>
        <taxon>Catharanthus</taxon>
    </lineage>
</organism>
<dbReference type="Proteomes" id="UP001060085">
    <property type="component" value="Linkage Group LG08"/>
</dbReference>
<reference evidence="2" key="1">
    <citation type="journal article" date="2023" name="Nat. Plants">
        <title>Single-cell RNA sequencing provides a high-resolution roadmap for understanding the multicellular compartmentation of specialized metabolism.</title>
        <authorList>
            <person name="Sun S."/>
            <person name="Shen X."/>
            <person name="Li Y."/>
            <person name="Li Y."/>
            <person name="Wang S."/>
            <person name="Li R."/>
            <person name="Zhang H."/>
            <person name="Shen G."/>
            <person name="Guo B."/>
            <person name="Wei J."/>
            <person name="Xu J."/>
            <person name="St-Pierre B."/>
            <person name="Chen S."/>
            <person name="Sun C."/>
        </authorList>
    </citation>
    <scope>NUCLEOTIDE SEQUENCE [LARGE SCALE GENOMIC DNA]</scope>
</reference>
<proteinExistence type="predicted"/>
<protein>
    <submittedName>
        <fullName evidence="1">Uncharacterized protein</fullName>
    </submittedName>
</protein>
<evidence type="ECO:0000313" key="1">
    <source>
        <dbReference type="EMBL" id="KAI5647304.1"/>
    </source>
</evidence>
<evidence type="ECO:0000313" key="2">
    <source>
        <dbReference type="Proteomes" id="UP001060085"/>
    </source>
</evidence>